<dbReference type="GO" id="GO:0015074">
    <property type="term" value="P:DNA integration"/>
    <property type="evidence" value="ECO:0007669"/>
    <property type="project" value="UniProtKB-KW"/>
</dbReference>
<comment type="similarity">
    <text evidence="1">Belongs to the 'phage' integrase family.</text>
</comment>
<evidence type="ECO:0000256" key="4">
    <source>
        <dbReference type="SAM" id="MobiDB-lite"/>
    </source>
</evidence>
<accession>A0A1C3JJX8</accession>
<dbReference type="Pfam" id="PF13356">
    <property type="entry name" value="Arm-DNA-bind_3"/>
    <property type="match status" value="1"/>
</dbReference>
<protein>
    <submittedName>
        <fullName evidence="6">Prophage CP4-57 integrase</fullName>
    </submittedName>
</protein>
<dbReference type="InterPro" id="IPR010998">
    <property type="entry name" value="Integrase_recombinase_N"/>
</dbReference>
<dbReference type="RefSeq" id="WP_240508238.1">
    <property type="nucleotide sequence ID" value="NZ_AP025464.1"/>
</dbReference>
<evidence type="ECO:0000256" key="1">
    <source>
        <dbReference type="ARBA" id="ARBA00008857"/>
    </source>
</evidence>
<feature type="domain" description="Integrase DNA-binding" evidence="5">
    <location>
        <begin position="8"/>
        <end position="94"/>
    </location>
</feature>
<dbReference type="GO" id="GO:0003677">
    <property type="term" value="F:DNA binding"/>
    <property type="evidence" value="ECO:0007669"/>
    <property type="project" value="UniProtKB-KW"/>
</dbReference>
<proteinExistence type="inferred from homology"/>
<dbReference type="PANTHER" id="PTHR30629">
    <property type="entry name" value="PROPHAGE INTEGRASE"/>
    <property type="match status" value="1"/>
</dbReference>
<keyword evidence="3" id="KW-0238">DNA-binding</keyword>
<organism evidence="6 7">
    <name type="scientific">Vibrio celticus</name>
    <dbReference type="NCBI Taxonomy" id="446372"/>
    <lineage>
        <taxon>Bacteria</taxon>
        <taxon>Pseudomonadati</taxon>
        <taxon>Pseudomonadota</taxon>
        <taxon>Gammaproteobacteria</taxon>
        <taxon>Vibrionales</taxon>
        <taxon>Vibrionaceae</taxon>
        <taxon>Vibrio</taxon>
    </lineage>
</organism>
<dbReference type="EMBL" id="FLQZ01000134">
    <property type="protein sequence ID" value="SBT15493.1"/>
    <property type="molecule type" value="Genomic_DNA"/>
</dbReference>
<dbReference type="Proteomes" id="UP000092819">
    <property type="component" value="Unassembled WGS sequence"/>
</dbReference>
<dbReference type="AlphaFoldDB" id="A0A1C3JJX8"/>
<gene>
    <name evidence="6" type="primary">intA_2</name>
    <name evidence="6" type="ORF">VCE7224_04282</name>
</gene>
<feature type="region of interest" description="Disordered" evidence="4">
    <location>
        <begin position="1"/>
        <end position="26"/>
    </location>
</feature>
<dbReference type="InterPro" id="IPR038488">
    <property type="entry name" value="Integrase_DNA-bd_sf"/>
</dbReference>
<sequence length="205" mass="23439">MEKRFKFTTNKIASLPPNDPNSRSTEAEYSCSELSGFKVLVGKNGRKKWLVRYTLNGRKGSLSLGTFPEVSLADARKQAQRTKLMVAEGVDPKNSTVKPDIPTVSEYFNNHFIKISKSRKKSWRHDIARFNHCVEIWDISYDQLRVSHIQSMVAGLIDKVHLRGKKLSRSTINRVLCLLKLMGRMIEEEYSIPNVAARVKLFPET</sequence>
<evidence type="ECO:0000259" key="5">
    <source>
        <dbReference type="Pfam" id="PF13356"/>
    </source>
</evidence>
<dbReference type="Gene3D" id="3.30.160.390">
    <property type="entry name" value="Integrase, DNA-binding domain"/>
    <property type="match status" value="1"/>
</dbReference>
<dbReference type="Gene3D" id="1.10.150.130">
    <property type="match status" value="1"/>
</dbReference>
<dbReference type="InterPro" id="IPR025166">
    <property type="entry name" value="Integrase_DNA_bind_dom"/>
</dbReference>
<dbReference type="PANTHER" id="PTHR30629:SF2">
    <property type="entry name" value="PROPHAGE INTEGRASE INTS-RELATED"/>
    <property type="match status" value="1"/>
</dbReference>
<evidence type="ECO:0000313" key="7">
    <source>
        <dbReference type="Proteomes" id="UP000092819"/>
    </source>
</evidence>
<evidence type="ECO:0000313" key="6">
    <source>
        <dbReference type="EMBL" id="SBT15493.1"/>
    </source>
</evidence>
<evidence type="ECO:0000256" key="3">
    <source>
        <dbReference type="ARBA" id="ARBA00023125"/>
    </source>
</evidence>
<keyword evidence="7" id="KW-1185">Reference proteome</keyword>
<keyword evidence="2" id="KW-0229">DNA integration</keyword>
<name>A0A1C3JJX8_9VIBR</name>
<reference evidence="7" key="1">
    <citation type="submission" date="2016-06" db="EMBL/GenBank/DDBJ databases">
        <authorList>
            <person name="Rodrigo-Torres L."/>
            <person name="Arahal D.R."/>
        </authorList>
    </citation>
    <scope>NUCLEOTIDE SEQUENCE [LARGE SCALE GENOMIC DNA]</scope>
    <source>
        <strain evidence="7">CECT 7224</strain>
    </source>
</reference>
<dbReference type="InterPro" id="IPR050808">
    <property type="entry name" value="Phage_Integrase"/>
</dbReference>
<evidence type="ECO:0000256" key="2">
    <source>
        <dbReference type="ARBA" id="ARBA00022908"/>
    </source>
</evidence>